<organism evidence="4 5">
    <name type="scientific">Actinotalea fermentans</name>
    <dbReference type="NCBI Taxonomy" id="43671"/>
    <lineage>
        <taxon>Bacteria</taxon>
        <taxon>Bacillati</taxon>
        <taxon>Actinomycetota</taxon>
        <taxon>Actinomycetes</taxon>
        <taxon>Micrococcales</taxon>
        <taxon>Cellulomonadaceae</taxon>
        <taxon>Actinotalea</taxon>
    </lineage>
</organism>
<evidence type="ECO:0000256" key="1">
    <source>
        <dbReference type="SAM" id="MobiDB-lite"/>
    </source>
</evidence>
<dbReference type="EMBL" id="BJYK01000001">
    <property type="protein sequence ID" value="GEN78523.1"/>
    <property type="molecule type" value="Genomic_DNA"/>
</dbReference>
<evidence type="ECO:0000256" key="2">
    <source>
        <dbReference type="SAM" id="Phobius"/>
    </source>
</evidence>
<feature type="compositionally biased region" description="Low complexity" evidence="1">
    <location>
        <begin position="25"/>
        <end position="37"/>
    </location>
</feature>
<evidence type="ECO:0000259" key="3">
    <source>
        <dbReference type="Pfam" id="PF00149"/>
    </source>
</evidence>
<dbReference type="InterPro" id="IPR029052">
    <property type="entry name" value="Metallo-depent_PP-like"/>
</dbReference>
<keyword evidence="5" id="KW-1185">Reference proteome</keyword>
<dbReference type="Proteomes" id="UP000321484">
    <property type="component" value="Unassembled WGS sequence"/>
</dbReference>
<reference evidence="4 5" key="1">
    <citation type="submission" date="2019-07" db="EMBL/GenBank/DDBJ databases">
        <title>Whole genome shotgun sequence of Actinotalea fermentans NBRC 105374.</title>
        <authorList>
            <person name="Hosoyama A."/>
            <person name="Uohara A."/>
            <person name="Ohji S."/>
            <person name="Ichikawa N."/>
        </authorList>
    </citation>
    <scope>NUCLEOTIDE SEQUENCE [LARGE SCALE GENOMIC DNA]</scope>
    <source>
        <strain evidence="4 5">NBRC 105374</strain>
    </source>
</reference>
<keyword evidence="2" id="KW-1133">Transmembrane helix</keyword>
<feature type="transmembrane region" description="Helical" evidence="2">
    <location>
        <begin position="194"/>
        <end position="212"/>
    </location>
</feature>
<feature type="transmembrane region" description="Helical" evidence="2">
    <location>
        <begin position="233"/>
        <end position="251"/>
    </location>
</feature>
<keyword evidence="2" id="KW-0472">Membrane</keyword>
<comment type="caution">
    <text evidence="4">The sequence shown here is derived from an EMBL/GenBank/DDBJ whole genome shotgun (WGS) entry which is preliminary data.</text>
</comment>
<feature type="region of interest" description="Disordered" evidence="1">
    <location>
        <begin position="1"/>
        <end position="37"/>
    </location>
</feature>
<keyword evidence="2" id="KW-0812">Transmembrane</keyword>
<dbReference type="SUPFAM" id="SSF56300">
    <property type="entry name" value="Metallo-dependent phosphatases"/>
    <property type="match status" value="1"/>
</dbReference>
<dbReference type="Gene3D" id="3.60.21.10">
    <property type="match status" value="1"/>
</dbReference>
<evidence type="ECO:0000313" key="5">
    <source>
        <dbReference type="Proteomes" id="UP000321484"/>
    </source>
</evidence>
<dbReference type="AlphaFoldDB" id="A0A511YTK8"/>
<sequence length="594" mass="62129">MAFGGGARKGRGVMTDHDARPRSPRPASGPGRPVAPRALARPFARVAPAWSTARRAGARALSWLGDVGRVRVPPRRLGRWVLVALAVLLPSLLWGVTTASTQGSLGPHTARYDVTLDGSVTVDLGPLGTVVIDSPLPLGLGARVVVQEIPAEVTAIDAATSLESLGRAVEGYVAFFNGPEATVELAVRGLVTDALQRTALAAALLTLLVVAVRAAVGRERRAELADAWRPRRAAVLGGATVVLLVATTVVGSDVLGSPGDDERTASAVFDGTPLEGARITGRLAGVVDTYGGYAVDAWRENEAFYAAANDAVRSAWRARQESDQRLLSTRLAADEDGEAPITAVVVSDLHCNVGMADVISSVLELSEATILINAGDTTVNGTAVESYCVETFADAVPDGVTTVVSNGNHDGPDTTEQELSAGWHVLDGEVVELDGLRILGDGDPRATRIGSGTSLVGDETVAELSARMAEVACAPDADVDLLLVHDPVVGDETLRRGCAPAQVSGHYHQRIGPVRFGLGTRYTSTSTAGARLGQPTVGPLSGVAELTVLRFDPETHKVLDYRLVRVLPDASATVTVALQWPAEPPRRTPDLPLR</sequence>
<feature type="transmembrane region" description="Helical" evidence="2">
    <location>
        <begin position="77"/>
        <end position="96"/>
    </location>
</feature>
<dbReference type="Pfam" id="PF00149">
    <property type="entry name" value="Metallophos"/>
    <property type="match status" value="1"/>
</dbReference>
<feature type="domain" description="Calcineurin-like phosphoesterase" evidence="3">
    <location>
        <begin position="343"/>
        <end position="509"/>
    </location>
</feature>
<protein>
    <recommendedName>
        <fullName evidence="3">Calcineurin-like phosphoesterase domain-containing protein</fullName>
    </recommendedName>
</protein>
<accession>A0A511YTK8</accession>
<dbReference type="InterPro" id="IPR004843">
    <property type="entry name" value="Calcineurin-like_PHP"/>
</dbReference>
<name>A0A511YTK8_9CELL</name>
<dbReference type="GO" id="GO:0016787">
    <property type="term" value="F:hydrolase activity"/>
    <property type="evidence" value="ECO:0007669"/>
    <property type="project" value="InterPro"/>
</dbReference>
<gene>
    <name evidence="4" type="ORF">AFE02nite_02570</name>
</gene>
<evidence type="ECO:0000313" key="4">
    <source>
        <dbReference type="EMBL" id="GEN78523.1"/>
    </source>
</evidence>
<proteinExistence type="predicted"/>